<organism evidence="1 2">
    <name type="scientific">Corynebacterium rouxii</name>
    <dbReference type="NCBI Taxonomy" id="2719119"/>
    <lineage>
        <taxon>Bacteria</taxon>
        <taxon>Bacillati</taxon>
        <taxon>Actinomycetota</taxon>
        <taxon>Actinomycetes</taxon>
        <taxon>Mycobacteriales</taxon>
        <taxon>Corynebacteriaceae</taxon>
        <taxon>Corynebacterium</taxon>
    </lineage>
</organism>
<dbReference type="EMBL" id="JARUHM010000003">
    <property type="protein sequence ID" value="MDT9410078.1"/>
    <property type="molecule type" value="Genomic_DNA"/>
</dbReference>
<dbReference type="RefSeq" id="WP_014316181.1">
    <property type="nucleotide sequence ID" value="NZ_JARUHM010000003.1"/>
</dbReference>
<sequence length="72" mass="7710">MSAHHSRIETIDQIAKSLGAQNSRDVAKLFGITTDQLDQLRYGTVDTKTAIVLAARANTLRAAADKLDEAAA</sequence>
<protein>
    <recommendedName>
        <fullName evidence="3">DNA-binding protein</fullName>
    </recommendedName>
</protein>
<comment type="caution">
    <text evidence="1">The sequence shown here is derived from an EMBL/GenBank/DDBJ whole genome shotgun (WGS) entry which is preliminary data.</text>
</comment>
<evidence type="ECO:0008006" key="3">
    <source>
        <dbReference type="Google" id="ProtNLM"/>
    </source>
</evidence>
<keyword evidence="2" id="KW-1185">Reference proteome</keyword>
<name>A0ABU3PL58_9CORY</name>
<dbReference type="Proteomes" id="UP001265983">
    <property type="component" value="Unassembled WGS sequence"/>
</dbReference>
<gene>
    <name evidence="1" type="ORF">P8T80_01515</name>
</gene>
<reference evidence="1 2" key="1">
    <citation type="submission" date="2023-03" db="EMBL/GenBank/DDBJ databases">
        <title>Whole genome sequence of the first Corynebacterium rouxii strains isolated in Brazil: a recent member of Corynebacterium diphtheriae complex.</title>
        <authorList>
            <person name="Vieira V."/>
            <person name="Ramos J.N."/>
            <person name="Araujo M.R.B."/>
            <person name="Baio P.V."/>
            <person name="Sant'Anna L.O."/>
            <person name="Veras J.F.C."/>
            <person name="Vieira E.M.D."/>
            <person name="Sousa M.A.B."/>
            <person name="Camargo C.H."/>
            <person name="Sacchi C.T."/>
            <person name="Campos K.R."/>
            <person name="Santos M.B.N."/>
            <person name="Bokermann S."/>
            <person name="Alvim L.B."/>
            <person name="Santos L.S."/>
            <person name="Mattos-Guaraldi A.L."/>
        </authorList>
    </citation>
    <scope>NUCLEOTIDE SEQUENCE [LARGE SCALE GENOMIC DNA]</scope>
    <source>
        <strain evidence="1 2">70862</strain>
    </source>
</reference>
<evidence type="ECO:0000313" key="1">
    <source>
        <dbReference type="EMBL" id="MDT9410078.1"/>
    </source>
</evidence>
<accession>A0ABU3PL58</accession>
<evidence type="ECO:0000313" key="2">
    <source>
        <dbReference type="Proteomes" id="UP001265983"/>
    </source>
</evidence>
<proteinExistence type="predicted"/>